<dbReference type="PANTHER" id="PTHR35761">
    <property type="entry name" value="ATR INTERACTING PROTEIN"/>
    <property type="match status" value="1"/>
</dbReference>
<evidence type="ECO:0000256" key="1">
    <source>
        <dbReference type="SAM" id="MobiDB-lite"/>
    </source>
</evidence>
<proteinExistence type="predicted"/>
<reference evidence="2 3" key="1">
    <citation type="submission" date="2023-01" db="EMBL/GenBank/DDBJ databases">
        <authorList>
            <person name="Kreplak J."/>
        </authorList>
    </citation>
    <scope>NUCLEOTIDE SEQUENCE [LARGE SCALE GENOMIC DNA]</scope>
</reference>
<dbReference type="InterPro" id="IPR016024">
    <property type="entry name" value="ARM-type_fold"/>
</dbReference>
<feature type="region of interest" description="Disordered" evidence="1">
    <location>
        <begin position="168"/>
        <end position="191"/>
    </location>
</feature>
<feature type="compositionally biased region" description="Polar residues" evidence="1">
    <location>
        <begin position="26"/>
        <end position="42"/>
    </location>
</feature>
<dbReference type="Proteomes" id="UP001157006">
    <property type="component" value="Chromosome 1L"/>
</dbReference>
<feature type="compositionally biased region" description="Basic and acidic residues" evidence="1">
    <location>
        <begin position="122"/>
        <end position="139"/>
    </location>
</feature>
<protein>
    <submittedName>
        <fullName evidence="2">Uncharacterized protein</fullName>
    </submittedName>
</protein>
<dbReference type="GO" id="GO:0006974">
    <property type="term" value="P:DNA damage response"/>
    <property type="evidence" value="ECO:0007669"/>
    <property type="project" value="InterPro"/>
</dbReference>
<dbReference type="InterPro" id="IPR044952">
    <property type="entry name" value="SUV2"/>
</dbReference>
<evidence type="ECO:0000313" key="3">
    <source>
        <dbReference type="Proteomes" id="UP001157006"/>
    </source>
</evidence>
<dbReference type="AlphaFoldDB" id="A0AAV0YW63"/>
<name>A0AAV0YW63_VICFA</name>
<keyword evidence="3" id="KW-1185">Reference proteome</keyword>
<feature type="region of interest" description="Disordered" evidence="1">
    <location>
        <begin position="106"/>
        <end position="152"/>
    </location>
</feature>
<organism evidence="2 3">
    <name type="scientific">Vicia faba</name>
    <name type="common">Broad bean</name>
    <name type="synonym">Faba vulgaris</name>
    <dbReference type="NCBI Taxonomy" id="3906"/>
    <lineage>
        <taxon>Eukaryota</taxon>
        <taxon>Viridiplantae</taxon>
        <taxon>Streptophyta</taxon>
        <taxon>Embryophyta</taxon>
        <taxon>Tracheophyta</taxon>
        <taxon>Spermatophyta</taxon>
        <taxon>Magnoliopsida</taxon>
        <taxon>eudicotyledons</taxon>
        <taxon>Gunneridae</taxon>
        <taxon>Pentapetalae</taxon>
        <taxon>rosids</taxon>
        <taxon>fabids</taxon>
        <taxon>Fabales</taxon>
        <taxon>Fabaceae</taxon>
        <taxon>Papilionoideae</taxon>
        <taxon>50 kb inversion clade</taxon>
        <taxon>NPAAA clade</taxon>
        <taxon>Hologalegina</taxon>
        <taxon>IRL clade</taxon>
        <taxon>Fabeae</taxon>
        <taxon>Vicia</taxon>
    </lineage>
</organism>
<feature type="compositionally biased region" description="Basic and acidic residues" evidence="1">
    <location>
        <begin position="226"/>
        <end position="246"/>
    </location>
</feature>
<evidence type="ECO:0000313" key="2">
    <source>
        <dbReference type="EMBL" id="CAI8588257.1"/>
    </source>
</evidence>
<dbReference type="SUPFAM" id="SSF48371">
    <property type="entry name" value="ARM repeat"/>
    <property type="match status" value="1"/>
</dbReference>
<accession>A0AAV0YW63</accession>
<feature type="region of interest" description="Disordered" evidence="1">
    <location>
        <begin position="226"/>
        <end position="252"/>
    </location>
</feature>
<sequence length="723" mass="81510">MNNCNEILIDDWDDDILDELIRVESTIPSKPKTLSTDPSSFSNHHHQPQQQQQQQQQQVQLPLAFERSVNFSPPRELSQKPTTSVFESSLPKPLFDDMDIQIDQFKQKQREPGRPSKQIPNTDKECPKLKKERDKKDVHSIPVSSENEKDNVRTKCVKSIDNGRNIEIRAPDHPKASSKFHNEGSSNGQTVDTTAKAEEVKTAIASHQEAQDHRSDALSSFPEAKRVETTGKPKGVETKIVSRQEVQDPPSDDLSYLDLSQKLLAVWRSPSEKLLGSDVISKLFASCQKDIHILFGNMSTSSPEITRKLHTDVSSSKVSSHYVNGCFHTPEATKVSHLYHALTKVADGTDVLETLIAPLLDLCSMENVAIVHSSLRILYTLLKFLLESEKNFGRRDNVFIDGICVGNDLLDSGGLDGVKDQKPFNEEMFRKECWNYQSALKPHVNWSSIFDILHQISMRITEENVREEAVSIMLLLFLRSTAYFEREQFSQNTVFKTISELLKKDAGLHVKKKTLRLLYLVLNCPKLLATFCCGCKEEDSSSAVDDNASVSNFQNFNIILRGLADCVASHGGGLVELKISREAIIVLAFLASSGQSGFEIFIAHRLSTRGVNYLMSILQLLVSEMDCEAGSHNELPEIFRERTFLMRDILILLNRLVSSPSYSATVLRDLTDTRDMASLTVDVATRLSRKGNESEQQEDSMVKQVRRNEIVDLARLFKKRVFT</sequence>
<dbReference type="EMBL" id="OX451736">
    <property type="protein sequence ID" value="CAI8588257.1"/>
    <property type="molecule type" value="Genomic_DNA"/>
</dbReference>
<feature type="region of interest" description="Disordered" evidence="1">
    <location>
        <begin position="24"/>
        <end position="92"/>
    </location>
</feature>
<dbReference type="PANTHER" id="PTHR35761:SF1">
    <property type="entry name" value="PROTEIN SENSITIVE TO UV 2"/>
    <property type="match status" value="1"/>
</dbReference>
<feature type="compositionally biased region" description="Low complexity" evidence="1">
    <location>
        <begin position="48"/>
        <end position="60"/>
    </location>
</feature>
<gene>
    <name evidence="2" type="ORF">VFH_I339200</name>
</gene>